<accession>A0ABD5SC75</accession>
<organism evidence="1 2">
    <name type="scientific">Halorubrum tibetense</name>
    <dbReference type="NCBI Taxonomy" id="175631"/>
    <lineage>
        <taxon>Archaea</taxon>
        <taxon>Methanobacteriati</taxon>
        <taxon>Methanobacteriota</taxon>
        <taxon>Stenosarchaea group</taxon>
        <taxon>Halobacteria</taxon>
        <taxon>Halobacteriales</taxon>
        <taxon>Haloferacaceae</taxon>
        <taxon>Halorubrum</taxon>
    </lineage>
</organism>
<comment type="caution">
    <text evidence="1">The sequence shown here is derived from an EMBL/GenBank/DDBJ whole genome shotgun (WGS) entry which is preliminary data.</text>
</comment>
<sequence length="75" mass="7464">DAVAVDVDDIVASAVAVAQNEVIEVGATGGAAPAGAWALAEDGFFDGDETVVLLNSDAGLKTPDVLRSHLMGQGI</sequence>
<dbReference type="SUPFAM" id="SSF53686">
    <property type="entry name" value="Tryptophan synthase beta subunit-like PLP-dependent enzymes"/>
    <property type="match status" value="1"/>
</dbReference>
<name>A0ABD5SC75_9EURY</name>
<dbReference type="InterPro" id="IPR036052">
    <property type="entry name" value="TrpB-like_PALP_sf"/>
</dbReference>
<feature type="non-terminal residue" evidence="1">
    <location>
        <position position="1"/>
    </location>
</feature>
<dbReference type="EMBL" id="JBHSWW010000291">
    <property type="protein sequence ID" value="MFC6754537.1"/>
    <property type="molecule type" value="Genomic_DNA"/>
</dbReference>
<gene>
    <name evidence="1" type="ORF">ACFQEU_13875</name>
</gene>
<proteinExistence type="predicted"/>
<keyword evidence="2" id="KW-1185">Reference proteome</keyword>
<protein>
    <submittedName>
        <fullName evidence="1">Threonine synthase</fullName>
    </submittedName>
</protein>
<dbReference type="AlphaFoldDB" id="A0ABD5SC75"/>
<reference evidence="1 2" key="1">
    <citation type="journal article" date="2019" name="Int. J. Syst. Evol. Microbiol.">
        <title>The Global Catalogue of Microorganisms (GCM) 10K type strain sequencing project: providing services to taxonomists for standard genome sequencing and annotation.</title>
        <authorList>
            <consortium name="The Broad Institute Genomics Platform"/>
            <consortium name="The Broad Institute Genome Sequencing Center for Infectious Disease"/>
            <person name="Wu L."/>
            <person name="Ma J."/>
        </authorList>
    </citation>
    <scope>NUCLEOTIDE SEQUENCE [LARGE SCALE GENOMIC DNA]</scope>
    <source>
        <strain evidence="1 2">CGMCC 1.3239</strain>
    </source>
</reference>
<dbReference type="Gene3D" id="3.40.50.1100">
    <property type="match status" value="1"/>
</dbReference>
<dbReference type="Proteomes" id="UP001596442">
    <property type="component" value="Unassembled WGS sequence"/>
</dbReference>
<evidence type="ECO:0000313" key="1">
    <source>
        <dbReference type="EMBL" id="MFC6754537.1"/>
    </source>
</evidence>
<evidence type="ECO:0000313" key="2">
    <source>
        <dbReference type="Proteomes" id="UP001596442"/>
    </source>
</evidence>